<sequence length="125" mass="14296">MMRHGNTWKKSGSRKNMIAKWEVAVVDYPFTDGSGKKLRPTLVLTDPIQNDVILCQVTTKKPQDNYAVTLTSADMEYGPIKYPSWIRINKIFTLETKFIEFSIGKINQSKQHEVSSVLAKLFKNT</sequence>
<dbReference type="AlphaFoldDB" id="A0A4E0PUB2"/>
<accession>A0A4E0PUB2</accession>
<organism evidence="1 2">
    <name type="scientific">Methanolobus halotolerans</name>
    <dbReference type="NCBI Taxonomy" id="2052935"/>
    <lineage>
        <taxon>Archaea</taxon>
        <taxon>Methanobacteriati</taxon>
        <taxon>Methanobacteriota</taxon>
        <taxon>Stenosarchaea group</taxon>
        <taxon>Methanomicrobia</taxon>
        <taxon>Methanosarcinales</taxon>
        <taxon>Methanosarcinaceae</taxon>
        <taxon>Methanolobus</taxon>
    </lineage>
</organism>
<dbReference type="Pfam" id="PF02452">
    <property type="entry name" value="PemK_toxin"/>
    <property type="match status" value="1"/>
</dbReference>
<dbReference type="InterPro" id="IPR011067">
    <property type="entry name" value="Plasmid_toxin/cell-grow_inhib"/>
</dbReference>
<dbReference type="GO" id="GO:0003677">
    <property type="term" value="F:DNA binding"/>
    <property type="evidence" value="ECO:0007669"/>
    <property type="project" value="InterPro"/>
</dbReference>
<evidence type="ECO:0000313" key="2">
    <source>
        <dbReference type="Proteomes" id="UP000297295"/>
    </source>
</evidence>
<dbReference type="EMBL" id="PGGK01000026">
    <property type="protein sequence ID" value="TGC06646.1"/>
    <property type="molecule type" value="Genomic_DNA"/>
</dbReference>
<comment type="caution">
    <text evidence="1">The sequence shown here is derived from an EMBL/GenBank/DDBJ whole genome shotgun (WGS) entry which is preliminary data.</text>
</comment>
<name>A0A4E0PUB2_9EURY</name>
<gene>
    <name evidence="1" type="ORF">CUN85_12805</name>
</gene>
<protein>
    <submittedName>
        <fullName evidence="1">Growth inhibitor PemK</fullName>
    </submittedName>
</protein>
<dbReference type="InterPro" id="IPR003477">
    <property type="entry name" value="PemK-like"/>
</dbReference>
<reference evidence="1 2" key="1">
    <citation type="submission" date="2017-11" db="EMBL/GenBank/DDBJ databases">
        <title>Isolation and Characterization of Methanogenic Archaea from Saline Meromictic Lake at Siberia.</title>
        <authorList>
            <person name="Shen Y."/>
            <person name="Huang H.-H."/>
            <person name="Lai M.-C."/>
            <person name="Chen S.-C."/>
        </authorList>
    </citation>
    <scope>NUCLEOTIDE SEQUENCE [LARGE SCALE GENOMIC DNA]</scope>
    <source>
        <strain evidence="1 2">SY-01</strain>
    </source>
</reference>
<evidence type="ECO:0000313" key="1">
    <source>
        <dbReference type="EMBL" id="TGC06646.1"/>
    </source>
</evidence>
<keyword evidence="2" id="KW-1185">Reference proteome</keyword>
<dbReference type="Proteomes" id="UP000297295">
    <property type="component" value="Unassembled WGS sequence"/>
</dbReference>
<dbReference type="Gene3D" id="2.30.30.110">
    <property type="match status" value="1"/>
</dbReference>
<dbReference type="SUPFAM" id="SSF50118">
    <property type="entry name" value="Cell growth inhibitor/plasmid maintenance toxic component"/>
    <property type="match status" value="1"/>
</dbReference>
<proteinExistence type="predicted"/>